<dbReference type="EC" id="3.1.1.3" evidence="9"/>
<evidence type="ECO:0000256" key="4">
    <source>
        <dbReference type="ARBA" id="ARBA00022729"/>
    </source>
</evidence>
<dbReference type="GO" id="GO:0004806">
    <property type="term" value="F:triacylglycerol lipase activity"/>
    <property type="evidence" value="ECO:0007669"/>
    <property type="project" value="UniProtKB-EC"/>
</dbReference>
<evidence type="ECO:0000256" key="6">
    <source>
        <dbReference type="ARBA" id="ARBA00022963"/>
    </source>
</evidence>
<dbReference type="Pfam" id="PF00657">
    <property type="entry name" value="Lipase_GDSL"/>
    <property type="match status" value="1"/>
</dbReference>
<keyword evidence="10" id="KW-1185">Reference proteome</keyword>
<dbReference type="STRING" id="429701.A0A2G9GGC6"/>
<accession>A0A2G9GGC6</accession>
<keyword evidence="3" id="KW-0964">Secreted</keyword>
<feature type="chain" id="PRO_5013775770" evidence="8">
    <location>
        <begin position="30"/>
        <end position="368"/>
    </location>
</feature>
<organism evidence="9 10">
    <name type="scientific">Handroanthus impetiginosus</name>
    <dbReference type="NCBI Taxonomy" id="429701"/>
    <lineage>
        <taxon>Eukaryota</taxon>
        <taxon>Viridiplantae</taxon>
        <taxon>Streptophyta</taxon>
        <taxon>Embryophyta</taxon>
        <taxon>Tracheophyta</taxon>
        <taxon>Spermatophyta</taxon>
        <taxon>Magnoliopsida</taxon>
        <taxon>eudicotyledons</taxon>
        <taxon>Gunneridae</taxon>
        <taxon>Pentapetalae</taxon>
        <taxon>asterids</taxon>
        <taxon>lamiids</taxon>
        <taxon>Lamiales</taxon>
        <taxon>Bignoniaceae</taxon>
        <taxon>Crescentiina</taxon>
        <taxon>Tabebuia alliance</taxon>
        <taxon>Handroanthus</taxon>
    </lineage>
</organism>
<evidence type="ECO:0000256" key="8">
    <source>
        <dbReference type="SAM" id="SignalP"/>
    </source>
</evidence>
<name>A0A2G9GGC6_9LAMI</name>
<feature type="signal peptide" evidence="8">
    <location>
        <begin position="1"/>
        <end position="29"/>
    </location>
</feature>
<dbReference type="CDD" id="cd01837">
    <property type="entry name" value="SGNH_plant_lipase_like"/>
    <property type="match status" value="1"/>
</dbReference>
<reference evidence="10" key="1">
    <citation type="journal article" date="2018" name="Gigascience">
        <title>Genome assembly of the Pink Ipe (Handroanthus impetiginosus, Bignoniaceae), a highly valued, ecologically keystone Neotropical timber forest tree.</title>
        <authorList>
            <person name="Silva-Junior O.B."/>
            <person name="Grattapaglia D."/>
            <person name="Novaes E."/>
            <person name="Collevatti R.G."/>
        </authorList>
    </citation>
    <scope>NUCLEOTIDE SEQUENCE [LARGE SCALE GENOMIC DNA]</scope>
    <source>
        <strain evidence="10">cv. UFG-1</strain>
    </source>
</reference>
<dbReference type="PANTHER" id="PTHR45650:SF3">
    <property type="entry name" value="OS01G0748500 PROTEIN"/>
    <property type="match status" value="1"/>
</dbReference>
<keyword evidence="5 9" id="KW-0378">Hydrolase</keyword>
<gene>
    <name evidence="9" type="ORF">CDL12_23118</name>
</gene>
<dbReference type="PANTHER" id="PTHR45650">
    <property type="entry name" value="GDSL-LIKE LIPASE/ACYLHYDROLASE-RELATED"/>
    <property type="match status" value="1"/>
</dbReference>
<dbReference type="InterPro" id="IPR001087">
    <property type="entry name" value="GDSL"/>
</dbReference>
<comment type="caution">
    <text evidence="9">The sequence shown here is derived from an EMBL/GenBank/DDBJ whole genome shotgun (WGS) entry which is preliminary data.</text>
</comment>
<dbReference type="InterPro" id="IPR036514">
    <property type="entry name" value="SGNH_hydro_sf"/>
</dbReference>
<dbReference type="SUPFAM" id="SSF52266">
    <property type="entry name" value="SGNH hydrolase"/>
    <property type="match status" value="1"/>
</dbReference>
<dbReference type="InterPro" id="IPR051238">
    <property type="entry name" value="GDSL_esterase/lipase"/>
</dbReference>
<keyword evidence="6" id="KW-0442">Lipid degradation</keyword>
<dbReference type="EMBL" id="NKXS01005194">
    <property type="protein sequence ID" value="PIN04343.1"/>
    <property type="molecule type" value="Genomic_DNA"/>
</dbReference>
<dbReference type="GO" id="GO:0016042">
    <property type="term" value="P:lipid catabolic process"/>
    <property type="evidence" value="ECO:0007669"/>
    <property type="project" value="UniProtKB-KW"/>
</dbReference>
<evidence type="ECO:0000313" key="10">
    <source>
        <dbReference type="Proteomes" id="UP000231279"/>
    </source>
</evidence>
<keyword evidence="7" id="KW-0443">Lipid metabolism</keyword>
<dbReference type="Gene3D" id="3.40.50.1110">
    <property type="entry name" value="SGNH hydrolase"/>
    <property type="match status" value="1"/>
</dbReference>
<keyword evidence="4 8" id="KW-0732">Signal</keyword>
<evidence type="ECO:0000256" key="7">
    <source>
        <dbReference type="ARBA" id="ARBA00023098"/>
    </source>
</evidence>
<protein>
    <submittedName>
        <fullName evidence="9">Triacylglycerol lipase</fullName>
        <ecNumber evidence="9">3.1.1.3</ecNumber>
    </submittedName>
</protein>
<dbReference type="Proteomes" id="UP000231279">
    <property type="component" value="Unassembled WGS sequence"/>
</dbReference>
<evidence type="ECO:0000256" key="2">
    <source>
        <dbReference type="ARBA" id="ARBA00008668"/>
    </source>
</evidence>
<sequence length="368" mass="40681">MYFIMGSGLWRLMVLCVVVAVSLHYGVLGEPQVPCYFIFGDSLVDNGNNNNIQSLARANYLPYGIDFPDGPTGRFSNGKTTVDVIAELLGFDDYIPTYASARGEQILRGVNYASAAAGIRSETGQQLGARIDFSGQVNNYKNTVAQVVGILGDEDSAANYLSKCIYSIGVGSNDYLNNYFMPLYYTTGRQYSPEQYADILIEQYSEQIRALYNYGARKFALIGVGQIGCSPNALAQNSPDGSTCVPRINRANLIFNSKLRALVDEFNNNAQDAQFIYIDAYGIFQDLIENPSAFGFRVTNAGCCGVGRNNGQITCLPFQTPCQNRNEYLFWDAFHPTEAANIIIGRRSYRAEKASNAYPFDIRRLAQL</sequence>
<dbReference type="AlphaFoldDB" id="A0A2G9GGC6"/>
<comment type="subcellular location">
    <subcellularLocation>
        <location evidence="1">Secreted</location>
    </subcellularLocation>
</comment>
<dbReference type="OrthoDB" id="1600564at2759"/>
<dbReference type="InterPro" id="IPR035669">
    <property type="entry name" value="SGNH_plant_lipase-like"/>
</dbReference>
<evidence type="ECO:0000256" key="5">
    <source>
        <dbReference type="ARBA" id="ARBA00022801"/>
    </source>
</evidence>
<evidence type="ECO:0000313" key="9">
    <source>
        <dbReference type="EMBL" id="PIN04343.1"/>
    </source>
</evidence>
<proteinExistence type="inferred from homology"/>
<dbReference type="FunFam" id="3.40.50.1110:FF:000003">
    <property type="entry name" value="GDSL esterase/lipase APG"/>
    <property type="match status" value="1"/>
</dbReference>
<evidence type="ECO:0000256" key="3">
    <source>
        <dbReference type="ARBA" id="ARBA00022525"/>
    </source>
</evidence>
<comment type="similarity">
    <text evidence="2">Belongs to the 'GDSL' lipolytic enzyme family.</text>
</comment>
<evidence type="ECO:0000256" key="1">
    <source>
        <dbReference type="ARBA" id="ARBA00004613"/>
    </source>
</evidence>
<dbReference type="GO" id="GO:0005576">
    <property type="term" value="C:extracellular region"/>
    <property type="evidence" value="ECO:0007669"/>
    <property type="project" value="UniProtKB-SubCell"/>
</dbReference>